<keyword evidence="4 9" id="KW-0479">Metal-binding</keyword>
<evidence type="ECO:0000256" key="4">
    <source>
        <dbReference type="ARBA" id="ARBA00022723"/>
    </source>
</evidence>
<dbReference type="Gene3D" id="3.40.50.1220">
    <property type="entry name" value="TPP-binding domain"/>
    <property type="match status" value="1"/>
</dbReference>
<dbReference type="InterPro" id="IPR029061">
    <property type="entry name" value="THDP-binding"/>
</dbReference>
<accession>A0AAF0EHL1</accession>
<gene>
    <name evidence="14" type="ORF">MEQU1_001538</name>
</gene>
<sequence length="594" mass="65621">MLLGDFLCQRLIQLGTTHVFGLPGDYNMQLLDHIEDTEGIEWVGCANELNASYAADGYARATDRPAALVTTFGVGELSALNGVAGSFAEQLPVIHIVGMPKSQQQESHLWMHHTLGGYLFDAYAKMSQHISCDTAVIGWTKRDLQNAAPTIDRVLTSMLTTRRPVYLGIPVDLFDMDVPTEELERPIQAVRPQPDPEALQYVIDVAVRHIQAAERPLVLVDGCVMRFSAVPLVYEFLKRTGLPVVVAPMGKSFFPEDDEQFLGVYVGTKSKPGVLEVARNADLMLSLGSFLSDMNTGGFSYSTPTCHTMNVHHGATDIGYSHYHKLGFFEVLPALGKALEGQREQRLAHARAMAKIAHEPPRPADSFPTLVTHNYLWNRLSSFLRPGDHLVTDMGSSCFGAVDTVLPKDVHYHQQMLYGSIGWSVGAMLGVSVGARALRHGRVILFVGDGSLLLTMQEISTVIKLGLTPILFVINNDGYEIERVIHGPARSYNNIAPIDHSLLLDVMGSTRSRRSLIDKYETGQVAKDRDESHAKEAKPSRKHYHAVYTRDELDALLDDASFADAKEIQLVELFCLRGDAPELLSRTVHPNQEN</sequence>
<dbReference type="GO" id="GO:0005739">
    <property type="term" value="C:mitochondrion"/>
    <property type="evidence" value="ECO:0007669"/>
    <property type="project" value="UniProtKB-SubCell"/>
</dbReference>
<dbReference type="GO" id="GO:0004737">
    <property type="term" value="F:pyruvate decarboxylase activity"/>
    <property type="evidence" value="ECO:0007669"/>
    <property type="project" value="UniProtKB-EC"/>
</dbReference>
<dbReference type="FunFam" id="3.40.50.970:FF:000024">
    <property type="entry name" value="Pyruvate decarboxylase isozyme"/>
    <property type="match status" value="1"/>
</dbReference>
<dbReference type="InterPro" id="IPR029035">
    <property type="entry name" value="DHS-like_NAD/FAD-binding_dom"/>
</dbReference>
<evidence type="ECO:0000256" key="10">
    <source>
        <dbReference type="RuleBase" id="RU362132"/>
    </source>
</evidence>
<feature type="domain" description="Thiamine pyrophosphate enzyme TPP-binding" evidence="12">
    <location>
        <begin position="408"/>
        <end position="508"/>
    </location>
</feature>
<dbReference type="GO" id="GO:0005829">
    <property type="term" value="C:cytosol"/>
    <property type="evidence" value="ECO:0007669"/>
    <property type="project" value="TreeGrafter"/>
</dbReference>
<dbReference type="CDD" id="cd02005">
    <property type="entry name" value="TPP_PDC_IPDC"/>
    <property type="match status" value="1"/>
</dbReference>
<feature type="domain" description="Thiamine pyrophosphate enzyme central" evidence="11">
    <location>
        <begin position="203"/>
        <end position="322"/>
    </location>
</feature>
<feature type="domain" description="Thiamine pyrophosphate enzyme N-terminal TPP-binding" evidence="13">
    <location>
        <begin position="3"/>
        <end position="112"/>
    </location>
</feature>
<reference evidence="14" key="1">
    <citation type="submission" date="2023-03" db="EMBL/GenBank/DDBJ databases">
        <title>Mating type loci evolution in Malassezia.</title>
        <authorList>
            <person name="Coelho M.A."/>
        </authorList>
    </citation>
    <scope>NUCLEOTIDE SEQUENCE</scope>
    <source>
        <strain evidence="14">CBS 12830</strain>
    </source>
</reference>
<proteinExistence type="inferred from homology"/>
<dbReference type="PANTHER" id="PTHR43452:SF30">
    <property type="entry name" value="PYRUVATE DECARBOXYLASE ISOZYME 1-RELATED"/>
    <property type="match status" value="1"/>
</dbReference>
<organism evidence="14 15">
    <name type="scientific">Malassezia equina</name>
    <dbReference type="NCBI Taxonomy" id="1381935"/>
    <lineage>
        <taxon>Eukaryota</taxon>
        <taxon>Fungi</taxon>
        <taxon>Dikarya</taxon>
        <taxon>Basidiomycota</taxon>
        <taxon>Ustilaginomycotina</taxon>
        <taxon>Malasseziomycetes</taxon>
        <taxon>Malasseziales</taxon>
        <taxon>Malasseziaceae</taxon>
        <taxon>Malassezia</taxon>
    </lineage>
</organism>
<evidence type="ECO:0000259" key="11">
    <source>
        <dbReference type="Pfam" id="PF00205"/>
    </source>
</evidence>
<keyword evidence="15" id="KW-1185">Reference proteome</keyword>
<dbReference type="InterPro" id="IPR012001">
    <property type="entry name" value="Thiamin_PyroP_enz_TPP-bd_dom"/>
</dbReference>
<evidence type="ECO:0000256" key="2">
    <source>
        <dbReference type="ARBA" id="ARBA00004173"/>
    </source>
</evidence>
<evidence type="ECO:0000256" key="9">
    <source>
        <dbReference type="PIRSR" id="PIRSR036565-2"/>
    </source>
</evidence>
<feature type="binding site" evidence="9">
    <location>
        <position position="476"/>
    </location>
    <ligand>
        <name>Mg(2+)</name>
        <dbReference type="ChEBI" id="CHEBI:18420"/>
    </ligand>
</feature>
<dbReference type="PIRSF" id="PIRSF036565">
    <property type="entry name" value="Pyruvt_ip_decrb"/>
    <property type="match status" value="1"/>
</dbReference>
<dbReference type="FunFam" id="3.40.50.970:FF:000019">
    <property type="entry name" value="Pyruvate decarboxylase isozyme"/>
    <property type="match status" value="1"/>
</dbReference>
<comment type="cofactor">
    <cofactor evidence="1">
        <name>thiamine diphosphate</name>
        <dbReference type="ChEBI" id="CHEBI:58937"/>
    </cofactor>
</comment>
<dbReference type="EC" id="4.1.1.1" evidence="14"/>
<evidence type="ECO:0000259" key="13">
    <source>
        <dbReference type="Pfam" id="PF02776"/>
    </source>
</evidence>
<evidence type="ECO:0000256" key="3">
    <source>
        <dbReference type="ARBA" id="ARBA00007812"/>
    </source>
</evidence>
<protein>
    <submittedName>
        <fullName evidence="14">Pyruvate decarboxylase</fullName>
        <ecNumber evidence="14">4.1.1.1</ecNumber>
    </submittedName>
</protein>
<evidence type="ECO:0000313" key="15">
    <source>
        <dbReference type="Proteomes" id="UP001214415"/>
    </source>
</evidence>
<dbReference type="GO" id="GO:0000287">
    <property type="term" value="F:magnesium ion binding"/>
    <property type="evidence" value="ECO:0007669"/>
    <property type="project" value="InterPro"/>
</dbReference>
<dbReference type="InterPro" id="IPR047213">
    <property type="entry name" value="TPP_PYR_PDC_IPDC-like"/>
</dbReference>
<dbReference type="GO" id="GO:0000949">
    <property type="term" value="P:aromatic amino acid family catabolic process to alcohol via Ehrlich pathway"/>
    <property type="evidence" value="ECO:0007669"/>
    <property type="project" value="TreeGrafter"/>
</dbReference>
<feature type="binding site" evidence="9">
    <location>
        <position position="449"/>
    </location>
    <ligand>
        <name>Mg(2+)</name>
        <dbReference type="ChEBI" id="CHEBI:18420"/>
    </ligand>
</feature>
<evidence type="ECO:0000256" key="7">
    <source>
        <dbReference type="ARBA" id="ARBA00023052"/>
    </source>
</evidence>
<dbReference type="Pfam" id="PF02776">
    <property type="entry name" value="TPP_enzyme_N"/>
    <property type="match status" value="1"/>
</dbReference>
<dbReference type="Proteomes" id="UP001214415">
    <property type="component" value="Chromosome 3"/>
</dbReference>
<evidence type="ECO:0000313" key="14">
    <source>
        <dbReference type="EMBL" id="WFD22861.1"/>
    </source>
</evidence>
<dbReference type="CDD" id="cd07038">
    <property type="entry name" value="TPP_PYR_PDC_IPDC_like"/>
    <property type="match status" value="1"/>
</dbReference>
<dbReference type="InterPro" id="IPR047214">
    <property type="entry name" value="TPP_PDC_IPDC"/>
</dbReference>
<name>A0AAF0EHL1_9BASI</name>
<feature type="binding site" evidence="9">
    <location>
        <position position="478"/>
    </location>
    <ligand>
        <name>Mg(2+)</name>
        <dbReference type="ChEBI" id="CHEBI:18420"/>
    </ligand>
</feature>
<dbReference type="SUPFAM" id="SSF52518">
    <property type="entry name" value="Thiamin diphosphate-binding fold (THDP-binding)"/>
    <property type="match status" value="2"/>
</dbReference>
<evidence type="ECO:0000256" key="1">
    <source>
        <dbReference type="ARBA" id="ARBA00001964"/>
    </source>
</evidence>
<comment type="similarity">
    <text evidence="3 10">Belongs to the TPP enzyme family.</text>
</comment>
<keyword evidence="5" id="KW-0210">Decarboxylase</keyword>
<dbReference type="SUPFAM" id="SSF52467">
    <property type="entry name" value="DHS-like NAD/FAD-binding domain"/>
    <property type="match status" value="1"/>
</dbReference>
<keyword evidence="14" id="KW-0670">Pyruvate</keyword>
<dbReference type="InterPro" id="IPR012110">
    <property type="entry name" value="PDC/IPDC-like"/>
</dbReference>
<evidence type="ECO:0000256" key="8">
    <source>
        <dbReference type="ARBA" id="ARBA00023239"/>
    </source>
</evidence>
<keyword evidence="6 9" id="KW-0460">Magnesium</keyword>
<dbReference type="EMBL" id="CP119902">
    <property type="protein sequence ID" value="WFD22861.1"/>
    <property type="molecule type" value="Genomic_DNA"/>
</dbReference>
<dbReference type="PANTHER" id="PTHR43452">
    <property type="entry name" value="PYRUVATE DECARBOXYLASE"/>
    <property type="match status" value="1"/>
</dbReference>
<comment type="subcellular location">
    <subcellularLocation>
        <location evidence="2">Mitochondrion</location>
    </subcellularLocation>
</comment>
<dbReference type="GO" id="GO:0030976">
    <property type="term" value="F:thiamine pyrophosphate binding"/>
    <property type="evidence" value="ECO:0007669"/>
    <property type="project" value="InterPro"/>
</dbReference>
<comment type="cofactor">
    <cofactor evidence="9">
        <name>Mg(2+)</name>
        <dbReference type="ChEBI" id="CHEBI:18420"/>
    </cofactor>
    <text evidence="9">Binds 1 Mg(2+) per subunit.</text>
</comment>
<evidence type="ECO:0000256" key="6">
    <source>
        <dbReference type="ARBA" id="ARBA00022842"/>
    </source>
</evidence>
<dbReference type="InterPro" id="IPR012000">
    <property type="entry name" value="Thiamin_PyroP_enz_cen_dom"/>
</dbReference>
<dbReference type="Pfam" id="PF00205">
    <property type="entry name" value="TPP_enzyme_M"/>
    <property type="match status" value="1"/>
</dbReference>
<dbReference type="Gene3D" id="3.40.50.970">
    <property type="match status" value="2"/>
</dbReference>
<dbReference type="InterPro" id="IPR011766">
    <property type="entry name" value="TPP_enzyme_TPP-bd"/>
</dbReference>
<evidence type="ECO:0000256" key="5">
    <source>
        <dbReference type="ARBA" id="ARBA00022793"/>
    </source>
</evidence>
<keyword evidence="7 10" id="KW-0786">Thiamine pyrophosphate</keyword>
<evidence type="ECO:0000259" key="12">
    <source>
        <dbReference type="Pfam" id="PF02775"/>
    </source>
</evidence>
<dbReference type="GO" id="GO:0005634">
    <property type="term" value="C:nucleus"/>
    <property type="evidence" value="ECO:0007669"/>
    <property type="project" value="TreeGrafter"/>
</dbReference>
<dbReference type="Pfam" id="PF02775">
    <property type="entry name" value="TPP_enzyme_C"/>
    <property type="match status" value="1"/>
</dbReference>
<keyword evidence="8 14" id="KW-0456">Lyase</keyword>
<dbReference type="AlphaFoldDB" id="A0AAF0EHL1"/>